<dbReference type="AlphaFoldDB" id="A6DLJ4"/>
<organism evidence="3 4">
    <name type="scientific">Lentisphaera araneosa HTCC2155</name>
    <dbReference type="NCBI Taxonomy" id="313628"/>
    <lineage>
        <taxon>Bacteria</taxon>
        <taxon>Pseudomonadati</taxon>
        <taxon>Lentisphaerota</taxon>
        <taxon>Lentisphaeria</taxon>
        <taxon>Lentisphaerales</taxon>
        <taxon>Lentisphaeraceae</taxon>
        <taxon>Lentisphaera</taxon>
    </lineage>
</organism>
<dbReference type="Proteomes" id="UP000004947">
    <property type="component" value="Unassembled WGS sequence"/>
</dbReference>
<evidence type="ECO:0000313" key="4">
    <source>
        <dbReference type="Proteomes" id="UP000004947"/>
    </source>
</evidence>
<evidence type="ECO:0000313" key="3">
    <source>
        <dbReference type="EMBL" id="EDM27449.1"/>
    </source>
</evidence>
<reference evidence="3 4" key="1">
    <citation type="journal article" date="2010" name="J. Bacteriol.">
        <title>Genome sequence of Lentisphaera araneosa HTCC2155T, the type species of the order Lentisphaerales in the phylum Lentisphaerae.</title>
        <authorList>
            <person name="Thrash J.C."/>
            <person name="Cho J.C."/>
            <person name="Vergin K.L."/>
            <person name="Morris R.M."/>
            <person name="Giovannoni S.J."/>
        </authorList>
    </citation>
    <scope>NUCLEOTIDE SEQUENCE [LARGE SCALE GENOMIC DNA]</scope>
    <source>
        <strain evidence="3 4">HTCC2155</strain>
    </source>
</reference>
<feature type="domain" description="Transglutaminase-like" evidence="2">
    <location>
        <begin position="63"/>
        <end position="161"/>
    </location>
</feature>
<proteinExistence type="predicted"/>
<sequence>MLKQLFLLFILSFCLNLKATDNLDENGNPIDDYVYTGIFEELSPEDTNSEIELLVQNLEHDPLKIFNFVRQNIEFEEYTKSMRSAISVLEARHGNYYDQNILLFTLLKAAGFNADGDLQNLRYAYDSDLNKIWVEVKLNVYAYRGLSISSQEIKLEWIPLDLHIDKEKLKSKKTIFKFDVPFSDVTSFDYSEYNKSYNDIDPVELVSQHVSEYVKNNAYSFKELLAPNKKPHNKLFLYPLSLSTKLENNNQQPSINYYNSFPKHLMSYTIVETYPNGYNSDKLLQKVKIYLPTVSDKIIGLTTTYVSSDRRKTKFTVYSIQNDFQELGYVTGEYFSESSSGGYYKPVFSNEYHAPREKSFKYFRDVVYLCVNPLGNTTEKINKIEKALLAIKDQASTDDQNKKHFSVLMDALIGTKWLSKTYINTKKLYKMFGVYVDDYRPCIEMIDNDYRNIKSDFKTPYSKYNYSPPIRVDISTYRGYLRNIDGSNLSNNNTTLGSLKRHSKEVEISRL</sequence>
<keyword evidence="1" id="KW-0732">Signal</keyword>
<dbReference type="EMBL" id="ABCK01000009">
    <property type="protein sequence ID" value="EDM27449.1"/>
    <property type="molecule type" value="Genomic_DNA"/>
</dbReference>
<dbReference type="SUPFAM" id="SSF54001">
    <property type="entry name" value="Cysteine proteinases"/>
    <property type="match status" value="1"/>
</dbReference>
<dbReference type="STRING" id="313628.LNTAR_05036"/>
<protein>
    <recommendedName>
        <fullName evidence="2">Transglutaminase-like domain-containing protein</fullName>
    </recommendedName>
</protein>
<gene>
    <name evidence="3" type="ORF">LNTAR_05036</name>
</gene>
<dbReference type="InterPro" id="IPR002931">
    <property type="entry name" value="Transglutaminase-like"/>
</dbReference>
<evidence type="ECO:0000256" key="1">
    <source>
        <dbReference type="SAM" id="SignalP"/>
    </source>
</evidence>
<dbReference type="eggNOG" id="COG1305">
    <property type="taxonomic scope" value="Bacteria"/>
</dbReference>
<feature type="chain" id="PRO_5002692339" description="Transglutaminase-like domain-containing protein" evidence="1">
    <location>
        <begin position="20"/>
        <end position="511"/>
    </location>
</feature>
<dbReference type="RefSeq" id="WP_007278754.1">
    <property type="nucleotide sequence ID" value="NZ_ABCK01000009.1"/>
</dbReference>
<dbReference type="Pfam" id="PF01841">
    <property type="entry name" value="Transglut_core"/>
    <property type="match status" value="1"/>
</dbReference>
<name>A6DLJ4_9BACT</name>
<evidence type="ECO:0000259" key="2">
    <source>
        <dbReference type="Pfam" id="PF01841"/>
    </source>
</evidence>
<keyword evidence="4" id="KW-1185">Reference proteome</keyword>
<accession>A6DLJ4</accession>
<dbReference type="InterPro" id="IPR038765">
    <property type="entry name" value="Papain-like_cys_pep_sf"/>
</dbReference>
<feature type="signal peptide" evidence="1">
    <location>
        <begin position="1"/>
        <end position="19"/>
    </location>
</feature>
<comment type="caution">
    <text evidence="3">The sequence shown here is derived from an EMBL/GenBank/DDBJ whole genome shotgun (WGS) entry which is preliminary data.</text>
</comment>
<dbReference type="Gene3D" id="3.10.620.30">
    <property type="match status" value="1"/>
</dbReference>